<feature type="region of interest" description="Disordered" evidence="1">
    <location>
        <begin position="319"/>
        <end position="414"/>
    </location>
</feature>
<proteinExistence type="predicted"/>
<keyword evidence="3" id="KW-1185">Reference proteome</keyword>
<gene>
    <name evidence="2" type="ORF">BGZ97_004432</name>
</gene>
<dbReference type="EMBL" id="JAAAIN010002103">
    <property type="protein sequence ID" value="KAG0296864.1"/>
    <property type="molecule type" value="Genomic_DNA"/>
</dbReference>
<dbReference type="Proteomes" id="UP000823405">
    <property type="component" value="Unassembled WGS sequence"/>
</dbReference>
<organism evidence="2 3">
    <name type="scientific">Linnemannia gamsii</name>
    <dbReference type="NCBI Taxonomy" id="64522"/>
    <lineage>
        <taxon>Eukaryota</taxon>
        <taxon>Fungi</taxon>
        <taxon>Fungi incertae sedis</taxon>
        <taxon>Mucoromycota</taxon>
        <taxon>Mortierellomycotina</taxon>
        <taxon>Mortierellomycetes</taxon>
        <taxon>Mortierellales</taxon>
        <taxon>Mortierellaceae</taxon>
        <taxon>Linnemannia</taxon>
    </lineage>
</organism>
<feature type="compositionally biased region" description="Basic and acidic residues" evidence="1">
    <location>
        <begin position="319"/>
        <end position="334"/>
    </location>
</feature>
<feature type="compositionally biased region" description="Low complexity" evidence="1">
    <location>
        <begin position="74"/>
        <end position="113"/>
    </location>
</feature>
<comment type="caution">
    <text evidence="2">The sequence shown here is derived from an EMBL/GenBank/DDBJ whole genome shotgun (WGS) entry which is preliminary data.</text>
</comment>
<evidence type="ECO:0000313" key="3">
    <source>
        <dbReference type="Proteomes" id="UP000823405"/>
    </source>
</evidence>
<accession>A0A9P6UGX0</accession>
<dbReference type="AlphaFoldDB" id="A0A9P6UGX0"/>
<feature type="compositionally biased region" description="Basic and acidic residues" evidence="1">
    <location>
        <begin position="384"/>
        <end position="395"/>
    </location>
</feature>
<name>A0A9P6UGX0_9FUNG</name>
<feature type="region of interest" description="Disordered" evidence="1">
    <location>
        <begin position="1"/>
        <end position="30"/>
    </location>
</feature>
<feature type="region of interest" description="Disordered" evidence="1">
    <location>
        <begin position="58"/>
        <end position="113"/>
    </location>
</feature>
<evidence type="ECO:0000313" key="2">
    <source>
        <dbReference type="EMBL" id="KAG0296864.1"/>
    </source>
</evidence>
<sequence>MDNSRRSRRQQPLSDSKGGHLGDLNTKSNQLPDHMLRDVLHTVAHLTLVQEALVTSTLSPASTESFRSKRPKRSSPTPSGSRQGSSSPRPSSRPTSLDLSTTTLPGAQLMPLTPQMQQTRRQLLRLIHRVNVYYSNTFNTADAVTCLLNIAHRALDQRSVPIRSPTPTTPDPTAESAASSGSSLPTPPWAMETDTASPSPQPRDIIPIADDILSSLVMILIQYPRSKHIASMVTKSQEERPARTENGIADDDCDLTDALLEMVYALLDHEQYTQRPLAIRLSEFLVQVALQRERAFRDQGRQKRKSLFSARSDSVSSDRSIDRWRHGLGQHDRAIGGGGAGIDRDSDIGMDGDLIGGGVGSGMDMQGNTKKRVHEQQLQQCQPRAREDQDQRGQDDNWGSFSMSHSNMDSPFIV</sequence>
<dbReference type="OrthoDB" id="2387742at2759"/>
<feature type="compositionally biased region" description="Polar residues" evidence="1">
    <location>
        <begin position="397"/>
        <end position="414"/>
    </location>
</feature>
<protein>
    <submittedName>
        <fullName evidence="2">Uncharacterized protein</fullName>
    </submittedName>
</protein>
<reference evidence="2" key="1">
    <citation type="journal article" date="2020" name="Fungal Divers.">
        <title>Resolving the Mortierellaceae phylogeny through synthesis of multi-gene phylogenetics and phylogenomics.</title>
        <authorList>
            <person name="Vandepol N."/>
            <person name="Liber J."/>
            <person name="Desiro A."/>
            <person name="Na H."/>
            <person name="Kennedy M."/>
            <person name="Barry K."/>
            <person name="Grigoriev I.V."/>
            <person name="Miller A.N."/>
            <person name="O'Donnell K."/>
            <person name="Stajich J.E."/>
            <person name="Bonito G."/>
        </authorList>
    </citation>
    <scope>NUCLEOTIDE SEQUENCE</scope>
    <source>
        <strain evidence="2">NVP60</strain>
    </source>
</reference>
<feature type="region of interest" description="Disordered" evidence="1">
    <location>
        <begin position="159"/>
        <end position="203"/>
    </location>
</feature>
<evidence type="ECO:0000256" key="1">
    <source>
        <dbReference type="SAM" id="MobiDB-lite"/>
    </source>
</evidence>